<dbReference type="HOGENOM" id="CLU_940617_0_0_1"/>
<dbReference type="Proteomes" id="UP000008064">
    <property type="component" value="Unassembled WGS sequence"/>
</dbReference>
<evidence type="ECO:0000313" key="2">
    <source>
        <dbReference type="EMBL" id="EGO19171.1"/>
    </source>
</evidence>
<dbReference type="RefSeq" id="XP_007323892.1">
    <property type="nucleotide sequence ID" value="XM_007323830.1"/>
</dbReference>
<accession>F8PBW8</accession>
<sequence length="296" mass="33825">MSTSQQHSEKWVSEADHRHQRNFLAALNKLLPVLPIPTKARTPDAEEMVQQITELYQYSSASFSLIDPIEEIILKINDALALTRSIFYHSAIFEDLDAFGPHFGLQHSTSIVIVTPSTKDHIQRVVTGLAQFDQLIATAQRKFCDGEDYTTEIDNIRYISEYVEKYYWVLKILTLFVVNQQSDYPKHFIVTVIQSNFWAIVNHSPQSCIYSQYSYTYQGRRRETPLIPSVEQLFAPCTEQIELETGSSLEDIIGSKSDKGTESEGEESTGGIEYWRPQEAEGGDFPTNFVFDPDFN</sequence>
<dbReference type="AlphaFoldDB" id="F8PBW8"/>
<organism>
    <name type="scientific">Serpula lacrymans var. lacrymans (strain S7.9)</name>
    <name type="common">Dry rot fungus</name>
    <dbReference type="NCBI Taxonomy" id="578457"/>
    <lineage>
        <taxon>Eukaryota</taxon>
        <taxon>Fungi</taxon>
        <taxon>Dikarya</taxon>
        <taxon>Basidiomycota</taxon>
        <taxon>Agaricomycotina</taxon>
        <taxon>Agaricomycetes</taxon>
        <taxon>Agaricomycetidae</taxon>
        <taxon>Boletales</taxon>
        <taxon>Coniophorineae</taxon>
        <taxon>Serpulaceae</taxon>
        <taxon>Serpula</taxon>
    </lineage>
</organism>
<gene>
    <name evidence="2" type="ORF">SERLADRAFT_443214</name>
</gene>
<reference evidence="2" key="1">
    <citation type="submission" date="2011-04" db="EMBL/GenBank/DDBJ databases">
        <title>Evolution of plant cell wall degrading machinery underlies the functional diversity of forest fungi.</title>
        <authorList>
            <consortium name="US DOE Joint Genome Institute (JGI-PGF)"/>
            <person name="Eastwood D.C."/>
            <person name="Floudas D."/>
            <person name="Binder M."/>
            <person name="Majcherczyk A."/>
            <person name="Schneider P."/>
            <person name="Aerts A."/>
            <person name="Asiegbu F.O."/>
            <person name="Baker S.E."/>
            <person name="Barry K."/>
            <person name="Bendiksby M."/>
            <person name="Blumentritt M."/>
            <person name="Coutinho P.M."/>
            <person name="Cullen D."/>
            <person name="Cullen D."/>
            <person name="Gathman A."/>
            <person name="Goodell B."/>
            <person name="Henrissat B."/>
            <person name="Ihrmark K."/>
            <person name="Kauserud H."/>
            <person name="Kohler A."/>
            <person name="LaButti K."/>
            <person name="Lapidus A."/>
            <person name="Lavin J.L."/>
            <person name="Lee Y.-H."/>
            <person name="Lindquist E."/>
            <person name="Lilly W."/>
            <person name="Lucas S."/>
            <person name="Morin E."/>
            <person name="Murat C."/>
            <person name="Oguiza J.A."/>
            <person name="Park J."/>
            <person name="Pisabarro A.G."/>
            <person name="Riley R."/>
            <person name="Rosling A."/>
            <person name="Salamov A."/>
            <person name="Schmidt O."/>
            <person name="Schmutz J."/>
            <person name="Skrede I."/>
            <person name="Stenlid J."/>
            <person name="Wiebenga A."/>
            <person name="Xie X."/>
            <person name="Kues U."/>
            <person name="Hibbett D.S."/>
            <person name="Hoffmeister D."/>
            <person name="Hogberg N."/>
            <person name="Martin F."/>
            <person name="Grigoriev I.V."/>
            <person name="Watkinson S.C."/>
        </authorList>
    </citation>
    <scope>NUCLEOTIDE SEQUENCE</scope>
    <source>
        <strain evidence="2">S7.9</strain>
    </source>
</reference>
<name>F8PBW8_SERL9</name>
<feature type="region of interest" description="Disordered" evidence="1">
    <location>
        <begin position="252"/>
        <end position="296"/>
    </location>
</feature>
<evidence type="ECO:0000256" key="1">
    <source>
        <dbReference type="SAM" id="MobiDB-lite"/>
    </source>
</evidence>
<dbReference type="GeneID" id="18815866"/>
<dbReference type="KEGG" id="sla:SERLADRAFT_443214"/>
<dbReference type="EMBL" id="GL945444">
    <property type="protein sequence ID" value="EGO19171.1"/>
    <property type="molecule type" value="Genomic_DNA"/>
</dbReference>
<protein>
    <submittedName>
        <fullName evidence="2">Uncharacterized protein</fullName>
    </submittedName>
</protein>
<proteinExistence type="predicted"/>